<gene>
    <name evidence="1" type="ORF">CMV_025040</name>
</gene>
<proteinExistence type="predicted"/>
<keyword evidence="2" id="KW-1185">Reference proteome</keyword>
<evidence type="ECO:0000313" key="2">
    <source>
        <dbReference type="Proteomes" id="UP000737018"/>
    </source>
</evidence>
<protein>
    <submittedName>
        <fullName evidence="1">Uncharacterized protein</fullName>
    </submittedName>
</protein>
<name>A0A8J4VHC1_9ROSI</name>
<accession>A0A8J4VHC1</accession>
<organism evidence="1 2">
    <name type="scientific">Castanea mollissima</name>
    <name type="common">Chinese chestnut</name>
    <dbReference type="NCBI Taxonomy" id="60419"/>
    <lineage>
        <taxon>Eukaryota</taxon>
        <taxon>Viridiplantae</taxon>
        <taxon>Streptophyta</taxon>
        <taxon>Embryophyta</taxon>
        <taxon>Tracheophyta</taxon>
        <taxon>Spermatophyta</taxon>
        <taxon>Magnoliopsida</taxon>
        <taxon>eudicotyledons</taxon>
        <taxon>Gunneridae</taxon>
        <taxon>Pentapetalae</taxon>
        <taxon>rosids</taxon>
        <taxon>fabids</taxon>
        <taxon>Fagales</taxon>
        <taxon>Fagaceae</taxon>
        <taxon>Castanea</taxon>
    </lineage>
</organism>
<dbReference type="AlphaFoldDB" id="A0A8J4VHC1"/>
<evidence type="ECO:0000313" key="1">
    <source>
        <dbReference type="EMBL" id="KAF3949031.1"/>
    </source>
</evidence>
<dbReference type="EMBL" id="JRKL02006360">
    <property type="protein sequence ID" value="KAF3949031.1"/>
    <property type="molecule type" value="Genomic_DNA"/>
</dbReference>
<comment type="caution">
    <text evidence="1">The sequence shown here is derived from an EMBL/GenBank/DDBJ whole genome shotgun (WGS) entry which is preliminary data.</text>
</comment>
<reference evidence="1" key="1">
    <citation type="submission" date="2020-03" db="EMBL/GenBank/DDBJ databases">
        <title>Castanea mollissima Vanexum genome sequencing.</title>
        <authorList>
            <person name="Staton M."/>
        </authorList>
    </citation>
    <scope>NUCLEOTIDE SEQUENCE</scope>
    <source>
        <tissue evidence="1">Leaf</tissue>
    </source>
</reference>
<sequence>MGVLAESWCFCKGVGKSERMKASIFTSKASAMARISDGTGFLIHRNLLLTTHANLPSVTSAESSEIRLQNGVAATLVPHRYTTNFTAFFIAVEVAGCD</sequence>
<dbReference type="PANTHER" id="PTHR35729">
    <property type="entry name" value="T1B9.12 PROTEIN"/>
    <property type="match status" value="1"/>
</dbReference>
<dbReference type="PANTHER" id="PTHR35729:SF1">
    <property type="entry name" value="T1B9.12 PROTEIN"/>
    <property type="match status" value="1"/>
</dbReference>
<dbReference type="Proteomes" id="UP000737018">
    <property type="component" value="Unassembled WGS sequence"/>
</dbReference>
<dbReference type="OrthoDB" id="1925372at2759"/>